<reference evidence="3" key="1">
    <citation type="submission" date="2022-09" db="EMBL/GenBank/DDBJ databases">
        <title>Fusarium specimens isolated from Avocado Roots.</title>
        <authorList>
            <person name="Stajich J."/>
            <person name="Roper C."/>
            <person name="Heimlech-Rivalta G."/>
        </authorList>
    </citation>
    <scope>NUCLEOTIDE SEQUENCE</scope>
    <source>
        <strain evidence="3">CF00136</strain>
    </source>
</reference>
<keyword evidence="4" id="KW-1185">Reference proteome</keyword>
<protein>
    <submittedName>
        <fullName evidence="3">Uncharacterized protein</fullName>
    </submittedName>
</protein>
<comment type="caution">
    <text evidence="3">The sequence shown here is derived from an EMBL/GenBank/DDBJ whole genome shotgun (WGS) entry which is preliminary data.</text>
</comment>
<name>A0A9W8RRA3_9HYPO</name>
<dbReference type="Proteomes" id="UP001152049">
    <property type="component" value="Unassembled WGS sequence"/>
</dbReference>
<dbReference type="EMBL" id="JAOQAZ010000024">
    <property type="protein sequence ID" value="KAJ4253308.1"/>
    <property type="molecule type" value="Genomic_DNA"/>
</dbReference>
<accession>A0A9W8RRA3</accession>
<sequence>MSRKNRLESTDSQSIELLMRSSSHLIDDNSLADVYLVRPESRQELTEQIPEGAERVGDNDSITQLVSSWLSIITRRFAKWNHPGSAMDHSAIPNAGPSKALPSRPSALRHFSWVHLPSIVITFALLSIYVAKVRWEDPSVEGLNALQFAAKAHEGLILMSLSDMLLYRISHGLNQDTGIPLGFISAAFYLGAPFRYLTSGELWSPTLHVVEDRKYHRTTGVMIILLTILSVAASPLSAIAMTPRQTWWKDDEFSRDLKDSLTVQIEEGVEYNTHLDSQSGPYLNDSFQSTLDVTALKELWTEELSRTPIDLANQPFQNTTYSIYNPLWRPISITSVQITNVHPIEIATCPVSSVAFGAGTASLETLNASHRSPKTPWIVKAERETAGSTQTTKWKQPIVAVECIVGELNEGVATFNSSHSSYKNISLSTQQFPALADLNEKAGSTPDPIGYRYLGLRDTMELPVSTGVLFAETSNLTGDLTILLNLCFIYARWAEVEIWIEPLQSFDAVSQLPFSKEEAPASIRGAFGTSDFIDIDQEWMEGIATTPNASFYDQGILEKCYHNDLYCFPSALALHVVDAIAEVGVHPLSEKERIDTQKAVLRLAVFQSSRAIPLAFSLLLLHVVMVLIHLVTILISKHPWQGSTWESFGDILVLALRSRASDELESIDQEATNFTTWTKTAFVRANGEGGQSQIVLKDSRELKGTPQEPAER</sequence>
<evidence type="ECO:0000256" key="1">
    <source>
        <dbReference type="SAM" id="MobiDB-lite"/>
    </source>
</evidence>
<feature type="transmembrane region" description="Helical" evidence="2">
    <location>
        <begin position="179"/>
        <end position="198"/>
    </location>
</feature>
<keyword evidence="2" id="KW-1133">Transmembrane helix</keyword>
<feature type="compositionally biased region" description="Basic and acidic residues" evidence="1">
    <location>
        <begin position="697"/>
        <end position="712"/>
    </location>
</feature>
<evidence type="ECO:0000313" key="4">
    <source>
        <dbReference type="Proteomes" id="UP001152049"/>
    </source>
</evidence>
<evidence type="ECO:0000313" key="3">
    <source>
        <dbReference type="EMBL" id="KAJ4253308.1"/>
    </source>
</evidence>
<feature type="region of interest" description="Disordered" evidence="1">
    <location>
        <begin position="693"/>
        <end position="712"/>
    </location>
</feature>
<feature type="transmembrane region" description="Helical" evidence="2">
    <location>
        <begin position="111"/>
        <end position="130"/>
    </location>
</feature>
<dbReference type="AlphaFoldDB" id="A0A9W8RRA3"/>
<keyword evidence="2" id="KW-0812">Transmembrane</keyword>
<proteinExistence type="predicted"/>
<gene>
    <name evidence="3" type="ORF">NW762_010463</name>
</gene>
<feature type="transmembrane region" description="Helical" evidence="2">
    <location>
        <begin position="218"/>
        <end position="239"/>
    </location>
</feature>
<dbReference type="OrthoDB" id="5342924at2759"/>
<evidence type="ECO:0000256" key="2">
    <source>
        <dbReference type="SAM" id="Phobius"/>
    </source>
</evidence>
<keyword evidence="2" id="KW-0472">Membrane</keyword>
<organism evidence="3 4">
    <name type="scientific">Fusarium torreyae</name>
    <dbReference type="NCBI Taxonomy" id="1237075"/>
    <lineage>
        <taxon>Eukaryota</taxon>
        <taxon>Fungi</taxon>
        <taxon>Dikarya</taxon>
        <taxon>Ascomycota</taxon>
        <taxon>Pezizomycotina</taxon>
        <taxon>Sordariomycetes</taxon>
        <taxon>Hypocreomycetidae</taxon>
        <taxon>Hypocreales</taxon>
        <taxon>Nectriaceae</taxon>
        <taxon>Fusarium</taxon>
    </lineage>
</organism>
<feature type="transmembrane region" description="Helical" evidence="2">
    <location>
        <begin position="611"/>
        <end position="635"/>
    </location>
</feature>